<dbReference type="EMBL" id="CP001804">
    <property type="protein sequence ID" value="ACY13477.1"/>
    <property type="molecule type" value="Genomic_DNA"/>
</dbReference>
<proteinExistence type="predicted"/>
<keyword evidence="2" id="KW-1185">Reference proteome</keyword>
<gene>
    <name evidence="1" type="ordered locus">Hoch_0863</name>
</gene>
<reference evidence="1 2" key="1">
    <citation type="journal article" date="2010" name="Stand. Genomic Sci.">
        <title>Complete genome sequence of Haliangium ochraceum type strain (SMP-2).</title>
        <authorList>
            <consortium name="US DOE Joint Genome Institute (JGI-PGF)"/>
            <person name="Ivanova N."/>
            <person name="Daum C."/>
            <person name="Lang E."/>
            <person name="Abt B."/>
            <person name="Kopitz M."/>
            <person name="Saunders E."/>
            <person name="Lapidus A."/>
            <person name="Lucas S."/>
            <person name="Glavina Del Rio T."/>
            <person name="Nolan M."/>
            <person name="Tice H."/>
            <person name="Copeland A."/>
            <person name="Cheng J.F."/>
            <person name="Chen F."/>
            <person name="Bruce D."/>
            <person name="Goodwin L."/>
            <person name="Pitluck S."/>
            <person name="Mavromatis K."/>
            <person name="Pati A."/>
            <person name="Mikhailova N."/>
            <person name="Chen A."/>
            <person name="Palaniappan K."/>
            <person name="Land M."/>
            <person name="Hauser L."/>
            <person name="Chang Y.J."/>
            <person name="Jeffries C.D."/>
            <person name="Detter J.C."/>
            <person name="Brettin T."/>
            <person name="Rohde M."/>
            <person name="Goker M."/>
            <person name="Bristow J."/>
            <person name="Markowitz V."/>
            <person name="Eisen J.A."/>
            <person name="Hugenholtz P."/>
            <person name="Kyrpides N.C."/>
            <person name="Klenk H.P."/>
        </authorList>
    </citation>
    <scope>NUCLEOTIDE SEQUENCE [LARGE SCALE GENOMIC DNA]</scope>
    <source>
        <strain evidence="2">DSM 14365 / CIP 107738 / JCM 11303 / AJ 13395 / SMP-2</strain>
    </source>
</reference>
<sequence length="67" mass="7905">MPRSDTDKPRLIAQVRQELARASGRRYEIALDALDATSLWELCRLLRDLDAEKQTAIRRAQRTPWRR</sequence>
<accession>D0LPB2</accession>
<dbReference type="HOGENOM" id="CLU_2788114_0_0_7"/>
<protein>
    <submittedName>
        <fullName evidence="1">Uncharacterized protein</fullName>
    </submittedName>
</protein>
<organism evidence="1 2">
    <name type="scientific">Haliangium ochraceum (strain DSM 14365 / JCM 11303 / SMP-2)</name>
    <dbReference type="NCBI Taxonomy" id="502025"/>
    <lineage>
        <taxon>Bacteria</taxon>
        <taxon>Pseudomonadati</taxon>
        <taxon>Myxococcota</taxon>
        <taxon>Polyangia</taxon>
        <taxon>Haliangiales</taxon>
        <taxon>Kofleriaceae</taxon>
        <taxon>Haliangium</taxon>
    </lineage>
</organism>
<dbReference type="Proteomes" id="UP000001880">
    <property type="component" value="Chromosome"/>
</dbReference>
<evidence type="ECO:0000313" key="1">
    <source>
        <dbReference type="EMBL" id="ACY13477.1"/>
    </source>
</evidence>
<dbReference type="KEGG" id="hoh:Hoch_0863"/>
<evidence type="ECO:0000313" key="2">
    <source>
        <dbReference type="Proteomes" id="UP000001880"/>
    </source>
</evidence>
<dbReference type="STRING" id="502025.Hoch_0863"/>
<name>D0LPB2_HALO1</name>
<dbReference type="AlphaFoldDB" id="D0LPB2"/>
<dbReference type="RefSeq" id="WP_012826098.1">
    <property type="nucleotide sequence ID" value="NC_013440.1"/>
</dbReference>